<dbReference type="SUPFAM" id="SSF158472">
    <property type="entry name" value="HAMP domain-like"/>
    <property type="match status" value="1"/>
</dbReference>
<keyword evidence="18" id="KW-1185">Reference proteome</keyword>
<comment type="catalytic activity">
    <reaction evidence="1">
        <text>ATP + protein L-histidine = ADP + protein N-phospho-L-histidine.</text>
        <dbReference type="EC" id="2.7.13.3"/>
    </reaction>
</comment>
<dbReference type="PANTHER" id="PTHR34220">
    <property type="entry name" value="SENSOR HISTIDINE KINASE YPDA"/>
    <property type="match status" value="1"/>
</dbReference>
<evidence type="ECO:0000256" key="3">
    <source>
        <dbReference type="ARBA" id="ARBA00012438"/>
    </source>
</evidence>
<feature type="domain" description="Histidine kinase" evidence="15">
    <location>
        <begin position="459"/>
        <end position="563"/>
    </location>
</feature>
<dbReference type="Proteomes" id="UP000273083">
    <property type="component" value="Unassembled WGS sequence"/>
</dbReference>
<evidence type="ECO:0000256" key="7">
    <source>
        <dbReference type="ARBA" id="ARBA00022692"/>
    </source>
</evidence>
<keyword evidence="12" id="KW-0902">Two-component regulatory system</keyword>
<dbReference type="GO" id="GO:0005886">
    <property type="term" value="C:plasma membrane"/>
    <property type="evidence" value="ECO:0007669"/>
    <property type="project" value="UniProtKB-SubCell"/>
</dbReference>
<keyword evidence="10" id="KW-0067">ATP-binding</keyword>
<sequence length="577" mass="67064">MKNNKHSYFKDDIRKMLFLYAIIPVFLLSLVCVVIFWETWHYSMEKTNKTNNKDIITDLETTILAYTEVIDELIQQENIIDGKIDVSSRVQIFERIYGISNKLDRKANLYIFDRNLNSIISATKDLPEFLDGDYFINWGVFRNMNQNPDRVALKLVEDTASDSVQLVIGKPIIRKNTIKGYVVFVLDSKQFAIKLSKFGSQTVITDEYGWVYVSNNYDFLNTLQRFDLRGQKANGNIENEVGKYFITSNSILDNRIHIYSISSRSNIASIFKYIIVILIFVFVMITLLVFISTKKMAASKTKDLYKIIRAFEKVKEGNLDTYIEISGNDEFKIIGESYNLMLDSLKEQIENNKEMGKLVSSSQSKQLESQFNPHFLYNTLENIRFMCKLDSTLASDMIFSLSTLLRYSISNTREEVTVKEDVHYTENYMSILKYRFNRRFHYTMDIPSDVMSCIIPKLILQPLIENSIKYGFEGKEQLTVKISAYMEGNNLIMTCWDDGSGMSEKELEEMKQLLLQKTNKSNHFGLFNIHRRVQLKYGDEYGIQIESKQGTGTYLKVVMPIKYEDNRGGLDVENYHS</sequence>
<dbReference type="SUPFAM" id="SSF55874">
    <property type="entry name" value="ATPase domain of HSP90 chaperone/DNA topoisomerase II/histidine kinase"/>
    <property type="match status" value="1"/>
</dbReference>
<dbReference type="PROSITE" id="PS50885">
    <property type="entry name" value="HAMP"/>
    <property type="match status" value="1"/>
</dbReference>
<dbReference type="InterPro" id="IPR005467">
    <property type="entry name" value="His_kinase_dom"/>
</dbReference>
<feature type="domain" description="HAMP" evidence="16">
    <location>
        <begin position="298"/>
        <end position="350"/>
    </location>
</feature>
<protein>
    <recommendedName>
        <fullName evidence="3">histidine kinase</fullName>
        <ecNumber evidence="3">2.7.13.3</ecNumber>
    </recommendedName>
</protein>
<evidence type="ECO:0000256" key="2">
    <source>
        <dbReference type="ARBA" id="ARBA00004651"/>
    </source>
</evidence>
<dbReference type="Gene3D" id="3.30.565.10">
    <property type="entry name" value="Histidine kinase-like ATPase, C-terminal domain"/>
    <property type="match status" value="1"/>
</dbReference>
<dbReference type="PROSITE" id="PS50109">
    <property type="entry name" value="HIS_KIN"/>
    <property type="match status" value="1"/>
</dbReference>
<dbReference type="Pfam" id="PF02518">
    <property type="entry name" value="HATPase_c"/>
    <property type="match status" value="1"/>
</dbReference>
<evidence type="ECO:0000256" key="9">
    <source>
        <dbReference type="ARBA" id="ARBA00022777"/>
    </source>
</evidence>
<evidence type="ECO:0000259" key="15">
    <source>
        <dbReference type="PROSITE" id="PS50109"/>
    </source>
</evidence>
<dbReference type="EMBL" id="RJVG01000002">
    <property type="protein sequence ID" value="ROR30526.1"/>
    <property type="molecule type" value="Genomic_DNA"/>
</dbReference>
<dbReference type="CDD" id="cd06225">
    <property type="entry name" value="HAMP"/>
    <property type="match status" value="1"/>
</dbReference>
<keyword evidence="8" id="KW-0547">Nucleotide-binding</keyword>
<evidence type="ECO:0000256" key="11">
    <source>
        <dbReference type="ARBA" id="ARBA00022989"/>
    </source>
</evidence>
<keyword evidence="4" id="KW-1003">Cell membrane</keyword>
<name>A0A3N1XV98_9FIRM</name>
<reference evidence="17 18" key="1">
    <citation type="submission" date="2018-11" db="EMBL/GenBank/DDBJ databases">
        <title>Genomic Encyclopedia of Type Strains, Phase IV (KMG-IV): sequencing the most valuable type-strain genomes for metagenomic binning, comparative biology and taxonomic classification.</title>
        <authorList>
            <person name="Goeker M."/>
        </authorList>
    </citation>
    <scope>NUCLEOTIDE SEQUENCE [LARGE SCALE GENOMIC DNA]</scope>
    <source>
        <strain evidence="17 18">DSM 26537</strain>
    </source>
</reference>
<evidence type="ECO:0000256" key="10">
    <source>
        <dbReference type="ARBA" id="ARBA00022840"/>
    </source>
</evidence>
<evidence type="ECO:0000313" key="18">
    <source>
        <dbReference type="Proteomes" id="UP000273083"/>
    </source>
</evidence>
<dbReference type="Gene3D" id="6.10.340.10">
    <property type="match status" value="1"/>
</dbReference>
<evidence type="ECO:0000256" key="5">
    <source>
        <dbReference type="ARBA" id="ARBA00022553"/>
    </source>
</evidence>
<dbReference type="InterPro" id="IPR003594">
    <property type="entry name" value="HATPase_dom"/>
</dbReference>
<dbReference type="Pfam" id="PF00672">
    <property type="entry name" value="HAMP"/>
    <property type="match status" value="1"/>
</dbReference>
<proteinExistence type="predicted"/>
<evidence type="ECO:0000256" key="6">
    <source>
        <dbReference type="ARBA" id="ARBA00022679"/>
    </source>
</evidence>
<evidence type="ECO:0000256" key="8">
    <source>
        <dbReference type="ARBA" id="ARBA00022741"/>
    </source>
</evidence>
<evidence type="ECO:0000256" key="1">
    <source>
        <dbReference type="ARBA" id="ARBA00000085"/>
    </source>
</evidence>
<evidence type="ECO:0000256" key="13">
    <source>
        <dbReference type="ARBA" id="ARBA00023136"/>
    </source>
</evidence>
<evidence type="ECO:0000256" key="4">
    <source>
        <dbReference type="ARBA" id="ARBA00022475"/>
    </source>
</evidence>
<comment type="caution">
    <text evidence="17">The sequence shown here is derived from an EMBL/GenBank/DDBJ whole genome shotgun (WGS) entry which is preliminary data.</text>
</comment>
<evidence type="ECO:0000259" key="16">
    <source>
        <dbReference type="PROSITE" id="PS50885"/>
    </source>
</evidence>
<evidence type="ECO:0000256" key="14">
    <source>
        <dbReference type="SAM" id="Phobius"/>
    </source>
</evidence>
<dbReference type="EC" id="2.7.13.3" evidence="3"/>
<dbReference type="SMART" id="SM00304">
    <property type="entry name" value="HAMP"/>
    <property type="match status" value="1"/>
</dbReference>
<accession>A0A3N1XV98</accession>
<dbReference type="Pfam" id="PF06580">
    <property type="entry name" value="His_kinase"/>
    <property type="match status" value="1"/>
</dbReference>
<keyword evidence="6" id="KW-0808">Transferase</keyword>
<evidence type="ECO:0000256" key="12">
    <source>
        <dbReference type="ARBA" id="ARBA00023012"/>
    </source>
</evidence>
<keyword evidence="5" id="KW-0597">Phosphoprotein</keyword>
<feature type="transmembrane region" description="Helical" evidence="14">
    <location>
        <begin position="16"/>
        <end position="37"/>
    </location>
</feature>
<keyword evidence="7 14" id="KW-0812">Transmembrane</keyword>
<dbReference type="GO" id="GO:0005524">
    <property type="term" value="F:ATP binding"/>
    <property type="evidence" value="ECO:0007669"/>
    <property type="project" value="UniProtKB-KW"/>
</dbReference>
<feature type="transmembrane region" description="Helical" evidence="14">
    <location>
        <begin position="270"/>
        <end position="291"/>
    </location>
</feature>
<organism evidence="17 18">
    <name type="scientific">Mobilisporobacter senegalensis</name>
    <dbReference type="NCBI Taxonomy" id="1329262"/>
    <lineage>
        <taxon>Bacteria</taxon>
        <taxon>Bacillati</taxon>
        <taxon>Bacillota</taxon>
        <taxon>Clostridia</taxon>
        <taxon>Lachnospirales</taxon>
        <taxon>Lachnospiraceae</taxon>
        <taxon>Mobilisporobacter</taxon>
    </lineage>
</organism>
<dbReference type="RefSeq" id="WP_123608225.1">
    <property type="nucleotide sequence ID" value="NZ_RJVG01000002.1"/>
</dbReference>
<dbReference type="GO" id="GO:0000155">
    <property type="term" value="F:phosphorelay sensor kinase activity"/>
    <property type="evidence" value="ECO:0007669"/>
    <property type="project" value="InterPro"/>
</dbReference>
<keyword evidence="11 14" id="KW-1133">Transmembrane helix</keyword>
<dbReference type="InterPro" id="IPR003660">
    <property type="entry name" value="HAMP_dom"/>
</dbReference>
<comment type="subcellular location">
    <subcellularLocation>
        <location evidence="2">Cell membrane</location>
        <topology evidence="2">Multi-pass membrane protein</topology>
    </subcellularLocation>
</comment>
<keyword evidence="9 17" id="KW-0418">Kinase</keyword>
<dbReference type="InterPro" id="IPR036890">
    <property type="entry name" value="HATPase_C_sf"/>
</dbReference>
<dbReference type="InterPro" id="IPR010559">
    <property type="entry name" value="Sig_transdc_His_kin_internal"/>
</dbReference>
<dbReference type="PANTHER" id="PTHR34220:SF11">
    <property type="entry name" value="SENSOR PROTEIN KINASE HPTS"/>
    <property type="match status" value="1"/>
</dbReference>
<gene>
    <name evidence="17" type="ORF">EDD66_102178</name>
</gene>
<evidence type="ECO:0000313" key="17">
    <source>
        <dbReference type="EMBL" id="ROR30526.1"/>
    </source>
</evidence>
<keyword evidence="13 14" id="KW-0472">Membrane</keyword>
<dbReference type="OrthoDB" id="9809348at2"/>
<dbReference type="AlphaFoldDB" id="A0A3N1XV98"/>
<dbReference type="InterPro" id="IPR050640">
    <property type="entry name" value="Bact_2-comp_sensor_kinase"/>
</dbReference>